<keyword evidence="2" id="KW-1185">Reference proteome</keyword>
<dbReference type="EMBL" id="JASPKY010000010">
    <property type="protein sequence ID" value="KAK9753808.1"/>
    <property type="molecule type" value="Genomic_DNA"/>
</dbReference>
<name>A0AAW1N5A6_POPJA</name>
<gene>
    <name evidence="1" type="ORF">QE152_g1785</name>
</gene>
<evidence type="ECO:0000313" key="2">
    <source>
        <dbReference type="Proteomes" id="UP001458880"/>
    </source>
</evidence>
<accession>A0AAW1N5A6</accession>
<evidence type="ECO:0000313" key="1">
    <source>
        <dbReference type="EMBL" id="KAK9753808.1"/>
    </source>
</evidence>
<comment type="caution">
    <text evidence="1">The sequence shown here is derived from an EMBL/GenBank/DDBJ whole genome shotgun (WGS) entry which is preliminary data.</text>
</comment>
<protein>
    <submittedName>
        <fullName evidence="1">Uncharacterized protein</fullName>
    </submittedName>
</protein>
<dbReference type="Proteomes" id="UP001458880">
    <property type="component" value="Unassembled WGS sequence"/>
</dbReference>
<reference evidence="1 2" key="1">
    <citation type="journal article" date="2024" name="BMC Genomics">
        <title>De novo assembly and annotation of Popillia japonica's genome with initial clues to its potential as an invasive pest.</title>
        <authorList>
            <person name="Cucini C."/>
            <person name="Boschi S."/>
            <person name="Funari R."/>
            <person name="Cardaioli E."/>
            <person name="Iannotti N."/>
            <person name="Marturano G."/>
            <person name="Paoli F."/>
            <person name="Bruttini M."/>
            <person name="Carapelli A."/>
            <person name="Frati F."/>
            <person name="Nardi F."/>
        </authorList>
    </citation>
    <scope>NUCLEOTIDE SEQUENCE [LARGE SCALE GENOMIC DNA]</scope>
    <source>
        <strain evidence="1">DMR45628</strain>
    </source>
</reference>
<proteinExistence type="predicted"/>
<organism evidence="1 2">
    <name type="scientific">Popillia japonica</name>
    <name type="common">Japanese beetle</name>
    <dbReference type="NCBI Taxonomy" id="7064"/>
    <lineage>
        <taxon>Eukaryota</taxon>
        <taxon>Metazoa</taxon>
        <taxon>Ecdysozoa</taxon>
        <taxon>Arthropoda</taxon>
        <taxon>Hexapoda</taxon>
        <taxon>Insecta</taxon>
        <taxon>Pterygota</taxon>
        <taxon>Neoptera</taxon>
        <taxon>Endopterygota</taxon>
        <taxon>Coleoptera</taxon>
        <taxon>Polyphaga</taxon>
        <taxon>Scarabaeiformia</taxon>
        <taxon>Scarabaeidae</taxon>
        <taxon>Rutelinae</taxon>
        <taxon>Popillia</taxon>
    </lineage>
</organism>
<dbReference type="AlphaFoldDB" id="A0AAW1N5A6"/>
<sequence length="75" mass="8922">MKNITENARNNREILAECRPRHEKKKMKNITENRVWGGREERQANLKREATAATRYIVLSVRTEFGVDVRRGRRI</sequence>